<name>A0A9X3IX72_9BACT</name>
<gene>
    <name evidence="2" type="ORF">OV079_21800</name>
</gene>
<proteinExistence type="predicted"/>
<evidence type="ECO:0008006" key="4">
    <source>
        <dbReference type="Google" id="ProtNLM"/>
    </source>
</evidence>
<organism evidence="2 3">
    <name type="scientific">Nannocystis pusilla</name>
    <dbReference type="NCBI Taxonomy" id="889268"/>
    <lineage>
        <taxon>Bacteria</taxon>
        <taxon>Pseudomonadati</taxon>
        <taxon>Myxococcota</taxon>
        <taxon>Polyangia</taxon>
        <taxon>Nannocystales</taxon>
        <taxon>Nannocystaceae</taxon>
        <taxon>Nannocystis</taxon>
    </lineage>
</organism>
<feature type="signal peptide" evidence="1">
    <location>
        <begin position="1"/>
        <end position="26"/>
    </location>
</feature>
<evidence type="ECO:0000256" key="1">
    <source>
        <dbReference type="SAM" id="SignalP"/>
    </source>
</evidence>
<evidence type="ECO:0000313" key="3">
    <source>
        <dbReference type="Proteomes" id="UP001150924"/>
    </source>
</evidence>
<feature type="chain" id="PRO_5040744658" description="Secreted protein" evidence="1">
    <location>
        <begin position="27"/>
        <end position="73"/>
    </location>
</feature>
<reference evidence="2" key="1">
    <citation type="submission" date="2022-11" db="EMBL/GenBank/DDBJ databases">
        <title>Minimal conservation of predation-associated metabolite biosynthetic gene clusters underscores biosynthetic potential of Myxococcota including descriptions for ten novel species: Archangium lansinium sp. nov., Myxococcus landrumus sp. nov., Nannocystis bai.</title>
        <authorList>
            <person name="Ahearne A."/>
            <person name="Stevens C."/>
            <person name="Phillips K."/>
        </authorList>
    </citation>
    <scope>NUCLEOTIDE SEQUENCE</scope>
    <source>
        <strain evidence="2">Na p29</strain>
    </source>
</reference>
<accession>A0A9X3IX72</accession>
<keyword evidence="3" id="KW-1185">Reference proteome</keyword>
<comment type="caution">
    <text evidence="2">The sequence shown here is derived from an EMBL/GenBank/DDBJ whole genome shotgun (WGS) entry which is preliminary data.</text>
</comment>
<dbReference type="EMBL" id="JAPNKE010000002">
    <property type="protein sequence ID" value="MCY1008142.1"/>
    <property type="molecule type" value="Genomic_DNA"/>
</dbReference>
<dbReference type="AlphaFoldDB" id="A0A9X3IX72"/>
<evidence type="ECO:0000313" key="2">
    <source>
        <dbReference type="EMBL" id="MCY1008142.1"/>
    </source>
</evidence>
<dbReference type="Proteomes" id="UP001150924">
    <property type="component" value="Unassembled WGS sequence"/>
</dbReference>
<keyword evidence="1" id="KW-0732">Signal</keyword>
<protein>
    <recommendedName>
        <fullName evidence="4">Secreted protein</fullName>
    </recommendedName>
</protein>
<sequence>MRTPTAVPFSTRICLTPLLVSMTAPAARAAAANFCETVPMPPSTSIHVPPAPGRRHMLWTRKFMPVPGVSQVP</sequence>